<dbReference type="Pfam" id="PF12840">
    <property type="entry name" value="HTH_20"/>
    <property type="match status" value="1"/>
</dbReference>
<dbReference type="OrthoDB" id="3399802at2"/>
<evidence type="ECO:0000313" key="1">
    <source>
        <dbReference type="EMBL" id="KHF44637.1"/>
    </source>
</evidence>
<dbReference type="RefSeq" id="WP_015788149.1">
    <property type="nucleotide sequence ID" value="NZ_CALJZO010000110.1"/>
</dbReference>
<dbReference type="InterPro" id="IPR011991">
    <property type="entry name" value="ArsR-like_HTH"/>
</dbReference>
<accession>A0A837DAK1</accession>
<dbReference type="Proteomes" id="UP000030848">
    <property type="component" value="Unassembled WGS sequence"/>
</dbReference>
<comment type="caution">
    <text evidence="1">The sequence shown here is derived from an EMBL/GenBank/DDBJ whole genome shotgun (WGS) entry which is preliminary data.</text>
</comment>
<evidence type="ECO:0000313" key="2">
    <source>
        <dbReference type="Proteomes" id="UP000030848"/>
    </source>
</evidence>
<dbReference type="EMBL" id="JRZE01000003">
    <property type="protein sequence ID" value="KHF44637.1"/>
    <property type="molecule type" value="Genomic_DNA"/>
</dbReference>
<dbReference type="InterPro" id="IPR036388">
    <property type="entry name" value="WH-like_DNA-bd_sf"/>
</dbReference>
<dbReference type="CDD" id="cd00090">
    <property type="entry name" value="HTH_ARSR"/>
    <property type="match status" value="1"/>
</dbReference>
<organism evidence="1 2">
    <name type="scientific">Saccharomonospora viridis</name>
    <dbReference type="NCBI Taxonomy" id="1852"/>
    <lineage>
        <taxon>Bacteria</taxon>
        <taxon>Bacillati</taxon>
        <taxon>Actinomycetota</taxon>
        <taxon>Actinomycetes</taxon>
        <taxon>Pseudonocardiales</taxon>
        <taxon>Pseudonocardiaceae</taxon>
        <taxon>Saccharomonospora</taxon>
    </lineage>
</organism>
<dbReference type="Gene3D" id="1.10.10.10">
    <property type="entry name" value="Winged helix-like DNA-binding domain superfamily/Winged helix DNA-binding domain"/>
    <property type="match status" value="1"/>
</dbReference>
<sequence>MPETSLTDEASGPALGRSRTRVLELLRTTDGPLTAHQVAQRVGFHVNTARFHLDALVEAGLAQRGTEGAGRPGRPRMVYRAVAHRASEGPRSYRLLATMLSTLIDRVMPEPREAAIAAGREWGRYLAKRPAPFEHVDAEEGIRRVANVLAEAGFAPGEVSGAGPRVLPLRHCPFQEVARVHGDVVCSLHLGLMQGVLAEVGAPVTARRLEPFVEPSLCLAHFDQQSA</sequence>
<dbReference type="SUPFAM" id="SSF46785">
    <property type="entry name" value="Winged helix' DNA-binding domain"/>
    <property type="match status" value="1"/>
</dbReference>
<protein>
    <submittedName>
        <fullName evidence="1">ArsR family transcriptional regulator</fullName>
    </submittedName>
</protein>
<name>A0A837DAK1_9PSEU</name>
<dbReference type="AlphaFoldDB" id="A0A837DAK1"/>
<reference evidence="1 2" key="1">
    <citation type="submission" date="2014-10" db="EMBL/GenBank/DDBJ databases">
        <title>Genome sequence of Micropolyspora internatus JCM3315.</title>
        <authorList>
            <person name="Shin S.-K."/>
            <person name="Yi H."/>
        </authorList>
    </citation>
    <scope>NUCLEOTIDE SEQUENCE [LARGE SCALE GENOMIC DNA]</scope>
    <source>
        <strain evidence="1 2">JCM 3315</strain>
    </source>
</reference>
<gene>
    <name evidence="1" type="ORF">MINT15_15190</name>
</gene>
<dbReference type="OMA" id="HLNTARF"/>
<proteinExistence type="predicted"/>
<dbReference type="InterPro" id="IPR036390">
    <property type="entry name" value="WH_DNA-bd_sf"/>
</dbReference>